<dbReference type="GO" id="GO:0004888">
    <property type="term" value="F:transmembrane signaling receptor activity"/>
    <property type="evidence" value="ECO:0007669"/>
    <property type="project" value="InterPro"/>
</dbReference>
<comment type="similarity">
    <text evidence="5">Belongs to the ligand-gated ion channel (TC 1.A.9) family.</text>
</comment>
<evidence type="ECO:0000256" key="4">
    <source>
        <dbReference type="ARBA" id="ARBA00023136"/>
    </source>
</evidence>
<feature type="signal peptide" evidence="5">
    <location>
        <begin position="1"/>
        <end position="20"/>
    </location>
</feature>
<dbReference type="SUPFAM" id="SSF90112">
    <property type="entry name" value="Neurotransmitter-gated ion-channel transmembrane pore"/>
    <property type="match status" value="1"/>
</dbReference>
<dbReference type="Gene3D" id="1.20.58.390">
    <property type="entry name" value="Neurotransmitter-gated ion-channel transmembrane domain"/>
    <property type="match status" value="1"/>
</dbReference>
<dbReference type="EMBL" id="VSWD01000012">
    <property type="protein sequence ID" value="KAK3086462.1"/>
    <property type="molecule type" value="Genomic_DNA"/>
</dbReference>
<dbReference type="GO" id="GO:0016020">
    <property type="term" value="C:membrane"/>
    <property type="evidence" value="ECO:0007669"/>
    <property type="project" value="UniProtKB-SubCell"/>
</dbReference>
<keyword evidence="3 5" id="KW-1133">Transmembrane helix</keyword>
<feature type="chain" id="PRO_5041515272" evidence="5">
    <location>
        <begin position="21"/>
        <end position="397"/>
    </location>
</feature>
<feature type="transmembrane region" description="Helical" evidence="5">
    <location>
        <begin position="375"/>
        <end position="396"/>
    </location>
</feature>
<feature type="domain" description="Neurotransmitter-gated ion-channel ligand-binding" evidence="6">
    <location>
        <begin position="27"/>
        <end position="225"/>
    </location>
</feature>
<dbReference type="Pfam" id="PF02931">
    <property type="entry name" value="Neur_chan_LBD"/>
    <property type="match status" value="1"/>
</dbReference>
<dbReference type="Proteomes" id="UP001186944">
    <property type="component" value="Unassembled WGS sequence"/>
</dbReference>
<dbReference type="GO" id="GO:0005230">
    <property type="term" value="F:extracellular ligand-gated monoatomic ion channel activity"/>
    <property type="evidence" value="ECO:0007669"/>
    <property type="project" value="InterPro"/>
</dbReference>
<sequence>MHLHRIVFALFVLKVASVRCATLTDAQSLYTQLTSGYNKYLRQTTFQLYPTEVQLRLYIKSITGLDELNGILTTVVSLNLQWLDESLSWTPSSYGYLYEFRIDGSLIWNPTFITGNPAKSITTIGILKTPVRIYDNGWVVVNSADMLETTCDVDVTYFPFDTQECSIELLPWGWETDINMTVDDQSVNLDVFSENNIWILTSTSVEKGLFVDIPYTKITLKLKRRYAFFILNLFSPVLIMAFLNAMVFMLPSESGERVGYCITCLLALSVYMTFASESMPVSSKPIPILIYVLLIFILSSTFMCIGVIVGLKMHLYEGPSDPPKFLRKLCCLTCAKKTSTTSVVAFGDEKGECRDIMEESCDVTWKDIAVKFDRVCFVFSIIVNITISVVYLIVVIR</sequence>
<evidence type="ECO:0000313" key="8">
    <source>
        <dbReference type="EMBL" id="KAK3086462.1"/>
    </source>
</evidence>
<name>A0AA88XJJ0_PINIB</name>
<dbReference type="PROSITE" id="PS00236">
    <property type="entry name" value="NEUROTR_ION_CHANNEL"/>
    <property type="match status" value="1"/>
</dbReference>
<dbReference type="PRINTS" id="PR00252">
    <property type="entry name" value="NRIONCHANNEL"/>
</dbReference>
<gene>
    <name evidence="8" type="ORF">FSP39_018766</name>
</gene>
<keyword evidence="5" id="KW-0407">Ion channel</keyword>
<evidence type="ECO:0000256" key="3">
    <source>
        <dbReference type="ARBA" id="ARBA00022989"/>
    </source>
</evidence>
<keyword evidence="2 5" id="KW-0812">Transmembrane</keyword>
<dbReference type="InterPro" id="IPR006029">
    <property type="entry name" value="Neurotrans-gated_channel_TM"/>
</dbReference>
<evidence type="ECO:0000259" key="7">
    <source>
        <dbReference type="Pfam" id="PF02932"/>
    </source>
</evidence>
<reference evidence="8" key="1">
    <citation type="submission" date="2019-08" db="EMBL/GenBank/DDBJ databases">
        <title>The improved chromosome-level genome for the pearl oyster Pinctada fucata martensii using PacBio sequencing and Hi-C.</title>
        <authorList>
            <person name="Zheng Z."/>
        </authorList>
    </citation>
    <scope>NUCLEOTIDE SEQUENCE</scope>
    <source>
        <strain evidence="8">ZZ-2019</strain>
        <tissue evidence="8">Adductor muscle</tissue>
    </source>
</reference>
<keyword evidence="5" id="KW-0406">Ion transport</keyword>
<dbReference type="InterPro" id="IPR006201">
    <property type="entry name" value="Neur_channel"/>
</dbReference>
<keyword evidence="4 5" id="KW-0472">Membrane</keyword>
<feature type="transmembrane region" description="Helical" evidence="5">
    <location>
        <begin position="288"/>
        <end position="311"/>
    </location>
</feature>
<keyword evidence="9" id="KW-1185">Reference proteome</keyword>
<dbReference type="SUPFAM" id="SSF63712">
    <property type="entry name" value="Nicotinic receptor ligand binding domain-like"/>
    <property type="match status" value="1"/>
</dbReference>
<evidence type="ECO:0000256" key="1">
    <source>
        <dbReference type="ARBA" id="ARBA00004141"/>
    </source>
</evidence>
<dbReference type="CDD" id="cd18989">
    <property type="entry name" value="LGIC_ECD_cation"/>
    <property type="match status" value="1"/>
</dbReference>
<evidence type="ECO:0000313" key="9">
    <source>
        <dbReference type="Proteomes" id="UP001186944"/>
    </source>
</evidence>
<accession>A0AA88XJJ0</accession>
<dbReference type="InterPro" id="IPR006202">
    <property type="entry name" value="Neur_chan_lig-bd"/>
</dbReference>
<comment type="caution">
    <text evidence="8">The sequence shown here is derived from an EMBL/GenBank/DDBJ whole genome shotgun (WGS) entry which is preliminary data.</text>
</comment>
<comment type="subcellular location">
    <subcellularLocation>
        <location evidence="1">Membrane</location>
        <topology evidence="1">Multi-pass membrane protein</topology>
    </subcellularLocation>
</comment>
<dbReference type="FunFam" id="2.70.170.10:FF:000028">
    <property type="entry name" value="AcetylCholine Receptor"/>
    <property type="match status" value="1"/>
</dbReference>
<dbReference type="InterPro" id="IPR018000">
    <property type="entry name" value="Neurotransmitter_ion_chnl_CS"/>
</dbReference>
<evidence type="ECO:0000256" key="5">
    <source>
        <dbReference type="RuleBase" id="RU000687"/>
    </source>
</evidence>
<feature type="transmembrane region" description="Helical" evidence="5">
    <location>
        <begin position="226"/>
        <end position="250"/>
    </location>
</feature>
<dbReference type="AlphaFoldDB" id="A0AA88XJJ0"/>
<evidence type="ECO:0000259" key="6">
    <source>
        <dbReference type="Pfam" id="PF02931"/>
    </source>
</evidence>
<dbReference type="InterPro" id="IPR036734">
    <property type="entry name" value="Neur_chan_lig-bd_sf"/>
</dbReference>
<dbReference type="Gene3D" id="2.70.170.10">
    <property type="entry name" value="Neurotransmitter-gated ion-channel ligand-binding domain"/>
    <property type="match status" value="1"/>
</dbReference>
<dbReference type="Pfam" id="PF02932">
    <property type="entry name" value="Neur_chan_memb"/>
    <property type="match status" value="1"/>
</dbReference>
<dbReference type="CDD" id="cd19051">
    <property type="entry name" value="LGIC_TM_cation"/>
    <property type="match status" value="1"/>
</dbReference>
<dbReference type="PANTHER" id="PTHR18945">
    <property type="entry name" value="NEUROTRANSMITTER GATED ION CHANNEL"/>
    <property type="match status" value="1"/>
</dbReference>
<organism evidence="8 9">
    <name type="scientific">Pinctada imbricata</name>
    <name type="common">Atlantic pearl-oyster</name>
    <name type="synonym">Pinctada martensii</name>
    <dbReference type="NCBI Taxonomy" id="66713"/>
    <lineage>
        <taxon>Eukaryota</taxon>
        <taxon>Metazoa</taxon>
        <taxon>Spiralia</taxon>
        <taxon>Lophotrochozoa</taxon>
        <taxon>Mollusca</taxon>
        <taxon>Bivalvia</taxon>
        <taxon>Autobranchia</taxon>
        <taxon>Pteriomorphia</taxon>
        <taxon>Pterioida</taxon>
        <taxon>Pterioidea</taxon>
        <taxon>Pteriidae</taxon>
        <taxon>Pinctada</taxon>
    </lineage>
</organism>
<dbReference type="InterPro" id="IPR036719">
    <property type="entry name" value="Neuro-gated_channel_TM_sf"/>
</dbReference>
<feature type="transmembrane region" description="Helical" evidence="5">
    <location>
        <begin position="257"/>
        <end position="276"/>
    </location>
</feature>
<evidence type="ECO:0000256" key="2">
    <source>
        <dbReference type="ARBA" id="ARBA00022692"/>
    </source>
</evidence>
<keyword evidence="5" id="KW-0813">Transport</keyword>
<proteinExistence type="inferred from homology"/>
<keyword evidence="5" id="KW-0732">Signal</keyword>
<feature type="domain" description="Neurotransmitter-gated ion-channel transmembrane" evidence="7">
    <location>
        <begin position="236"/>
        <end position="311"/>
    </location>
</feature>
<protein>
    <submittedName>
        <fullName evidence="8">Uncharacterized protein</fullName>
    </submittedName>
</protein>
<dbReference type="InterPro" id="IPR038050">
    <property type="entry name" value="Neuro_actylchol_rec"/>
</dbReference>